<evidence type="ECO:0000313" key="8">
    <source>
        <dbReference type="Proteomes" id="UP000192980"/>
    </source>
</evidence>
<dbReference type="Pfam" id="PF01943">
    <property type="entry name" value="Polysacc_synt"/>
    <property type="match status" value="1"/>
</dbReference>
<feature type="transmembrane region" description="Helical" evidence="6">
    <location>
        <begin position="479"/>
        <end position="498"/>
    </location>
</feature>
<keyword evidence="4 6" id="KW-1133">Transmembrane helix</keyword>
<dbReference type="InterPro" id="IPR002797">
    <property type="entry name" value="Polysacc_synth"/>
</dbReference>
<feature type="transmembrane region" description="Helical" evidence="6">
    <location>
        <begin position="81"/>
        <end position="105"/>
    </location>
</feature>
<dbReference type="EMBL" id="FXAU01000004">
    <property type="protein sequence ID" value="SMG35070.1"/>
    <property type="molecule type" value="Genomic_DNA"/>
</dbReference>
<keyword evidence="2" id="KW-1003">Cell membrane</keyword>
<dbReference type="GO" id="GO:0005886">
    <property type="term" value="C:plasma membrane"/>
    <property type="evidence" value="ECO:0007669"/>
    <property type="project" value="UniProtKB-SubCell"/>
</dbReference>
<organism evidence="7 8">
    <name type="scientific">Sphingobacterium psychroaquaticum</name>
    <dbReference type="NCBI Taxonomy" id="561061"/>
    <lineage>
        <taxon>Bacteria</taxon>
        <taxon>Pseudomonadati</taxon>
        <taxon>Bacteroidota</taxon>
        <taxon>Sphingobacteriia</taxon>
        <taxon>Sphingobacteriales</taxon>
        <taxon>Sphingobacteriaceae</taxon>
        <taxon>Sphingobacterium</taxon>
    </lineage>
</organism>
<feature type="transmembrane region" description="Helical" evidence="6">
    <location>
        <begin position="447"/>
        <end position="467"/>
    </location>
</feature>
<evidence type="ECO:0000256" key="3">
    <source>
        <dbReference type="ARBA" id="ARBA00022692"/>
    </source>
</evidence>
<evidence type="ECO:0000313" key="7">
    <source>
        <dbReference type="EMBL" id="SMG35070.1"/>
    </source>
</evidence>
<dbReference type="InterPro" id="IPR050833">
    <property type="entry name" value="Poly_Biosynth_Transport"/>
</dbReference>
<feature type="transmembrane region" description="Helical" evidence="6">
    <location>
        <begin position="314"/>
        <end position="335"/>
    </location>
</feature>
<evidence type="ECO:0000256" key="6">
    <source>
        <dbReference type="SAM" id="Phobius"/>
    </source>
</evidence>
<keyword evidence="3 6" id="KW-0812">Transmembrane</keyword>
<sequence length="501" mass="57183">MSVVKRFLNDTAIYGLSTIVSRLLNFILTPILVRKLDTGIYGIFTNMYSWSALINTFLAFGMETTYFRYLQKVDEKDKMKVFNNSFIVTIFTSLVFLFVLFSVISPASEWFAANGLQSVADYKQYICFMGLILAIDALAVVPFAKLRSENRPVRYALLKTINICVFVCFTLSFMVFIPWLIRTFPSLEGFFTWYKGMWLGYVFLSNLIASAVTLLMLWPQIRGFSFRVDKKLLNSMFSYSLPIFIANVSFIVNEHLDKILLPSLLPGNVGERELGIYGAISKIAMFLSIFVQAFRLGAEPFFFSYAKNENAKKVYALIMEYFVIAMVLVMVGLSMNIEWLKYFIKGGNAEQVARYWSGLDYIPIILFNYVLLGIYMNLSVWYKLSDQTKYGLYISGMGALVTIVLCYVLIPKYSYVGAILVTSIAYTVMVFLSYFWGQRNYPIPYKVGKTVGYLALGGALVAINYVFFARNFWSGNALLFVYCAVVLYNERVVLLGLLKRG</sequence>
<protein>
    <submittedName>
        <fullName evidence="7">Membrane protein involved in the export of O-antigen and teichoic acid</fullName>
    </submittedName>
</protein>
<keyword evidence="8" id="KW-1185">Reference proteome</keyword>
<feature type="transmembrane region" description="Helical" evidence="6">
    <location>
        <begin position="125"/>
        <end position="144"/>
    </location>
</feature>
<feature type="transmembrane region" description="Helical" evidence="6">
    <location>
        <begin position="12"/>
        <end position="33"/>
    </location>
</feature>
<feature type="transmembrane region" description="Helical" evidence="6">
    <location>
        <begin position="232"/>
        <end position="252"/>
    </location>
</feature>
<evidence type="ECO:0000256" key="5">
    <source>
        <dbReference type="ARBA" id="ARBA00023136"/>
    </source>
</evidence>
<keyword evidence="5 6" id="KW-0472">Membrane</keyword>
<accession>A0A1X7K398</accession>
<name>A0A1X7K398_9SPHI</name>
<evidence type="ECO:0000256" key="2">
    <source>
        <dbReference type="ARBA" id="ARBA00022475"/>
    </source>
</evidence>
<dbReference type="OrthoDB" id="9814608at2"/>
<dbReference type="Proteomes" id="UP000192980">
    <property type="component" value="Unassembled WGS sequence"/>
</dbReference>
<feature type="transmembrane region" description="Helical" evidence="6">
    <location>
        <begin position="274"/>
        <end position="294"/>
    </location>
</feature>
<feature type="transmembrane region" description="Helical" evidence="6">
    <location>
        <begin position="416"/>
        <end position="435"/>
    </location>
</feature>
<evidence type="ECO:0000256" key="1">
    <source>
        <dbReference type="ARBA" id="ARBA00004651"/>
    </source>
</evidence>
<feature type="transmembrane region" description="Helical" evidence="6">
    <location>
        <begin position="201"/>
        <end position="220"/>
    </location>
</feature>
<proteinExistence type="predicted"/>
<gene>
    <name evidence="7" type="ORF">SAMN05660862_2473</name>
</gene>
<feature type="transmembrane region" description="Helical" evidence="6">
    <location>
        <begin position="390"/>
        <end position="410"/>
    </location>
</feature>
<feature type="transmembrane region" description="Helical" evidence="6">
    <location>
        <begin position="39"/>
        <end position="60"/>
    </location>
</feature>
<dbReference type="RefSeq" id="WP_085473210.1">
    <property type="nucleotide sequence ID" value="NZ_FXAU01000004.1"/>
</dbReference>
<feature type="transmembrane region" description="Helical" evidence="6">
    <location>
        <begin position="156"/>
        <end position="181"/>
    </location>
</feature>
<feature type="transmembrane region" description="Helical" evidence="6">
    <location>
        <begin position="355"/>
        <end position="378"/>
    </location>
</feature>
<dbReference type="PANTHER" id="PTHR30250:SF11">
    <property type="entry name" value="O-ANTIGEN TRANSPORTER-RELATED"/>
    <property type="match status" value="1"/>
</dbReference>
<dbReference type="STRING" id="561061.SAMN05660862_2473"/>
<dbReference type="AlphaFoldDB" id="A0A1X7K398"/>
<comment type="subcellular location">
    <subcellularLocation>
        <location evidence="1">Cell membrane</location>
        <topology evidence="1">Multi-pass membrane protein</topology>
    </subcellularLocation>
</comment>
<dbReference type="PANTHER" id="PTHR30250">
    <property type="entry name" value="PST FAMILY PREDICTED COLANIC ACID TRANSPORTER"/>
    <property type="match status" value="1"/>
</dbReference>
<reference evidence="7 8" key="1">
    <citation type="submission" date="2017-04" db="EMBL/GenBank/DDBJ databases">
        <authorList>
            <person name="Afonso C.L."/>
            <person name="Miller P.J."/>
            <person name="Scott M.A."/>
            <person name="Spackman E."/>
            <person name="Goraichik I."/>
            <person name="Dimitrov K.M."/>
            <person name="Suarez D.L."/>
            <person name="Swayne D.E."/>
        </authorList>
    </citation>
    <scope>NUCLEOTIDE SEQUENCE [LARGE SCALE GENOMIC DNA]</scope>
    <source>
        <strain evidence="7 8">DSM 22418</strain>
    </source>
</reference>
<evidence type="ECO:0000256" key="4">
    <source>
        <dbReference type="ARBA" id="ARBA00022989"/>
    </source>
</evidence>